<dbReference type="EMBL" id="NMPR01000042">
    <property type="protein sequence ID" value="KAA8633124.1"/>
    <property type="molecule type" value="Genomic_DNA"/>
</dbReference>
<dbReference type="InterPro" id="IPR001138">
    <property type="entry name" value="Zn2Cys6_DnaBD"/>
</dbReference>
<dbReference type="Gene3D" id="4.10.240.10">
    <property type="entry name" value="Zn(2)-C6 fungal-type DNA-binding domain"/>
    <property type="match status" value="1"/>
</dbReference>
<dbReference type="GO" id="GO:0008270">
    <property type="term" value="F:zinc ion binding"/>
    <property type="evidence" value="ECO:0007669"/>
    <property type="project" value="InterPro"/>
</dbReference>
<accession>A0A8S8ZQT3</accession>
<feature type="compositionally biased region" description="Polar residues" evidence="2">
    <location>
        <begin position="426"/>
        <end position="436"/>
    </location>
</feature>
<dbReference type="VEuPathDB" id="FungiDB:SMAC_01201"/>
<evidence type="ECO:0000313" key="5">
    <source>
        <dbReference type="Proteomes" id="UP000433876"/>
    </source>
</evidence>
<feature type="compositionally biased region" description="Polar residues" evidence="2">
    <location>
        <begin position="26"/>
        <end position="41"/>
    </location>
</feature>
<name>A0A8S8ZQT3_SORMA</name>
<dbReference type="AlphaFoldDB" id="A0A8S8ZQT3"/>
<dbReference type="Proteomes" id="UP000433876">
    <property type="component" value="Unassembled WGS sequence"/>
</dbReference>
<dbReference type="InterPro" id="IPR036864">
    <property type="entry name" value="Zn2-C6_fun-type_DNA-bd_sf"/>
</dbReference>
<feature type="region of interest" description="Disordered" evidence="2">
    <location>
        <begin position="420"/>
        <end position="443"/>
    </location>
</feature>
<comment type="caution">
    <text evidence="4">The sequence shown here is derived from an EMBL/GenBank/DDBJ whole genome shotgun (WGS) entry which is preliminary data.</text>
</comment>
<feature type="region of interest" description="Disordered" evidence="2">
    <location>
        <begin position="25"/>
        <end position="72"/>
    </location>
</feature>
<gene>
    <name evidence="4" type="ORF">SMACR_01201</name>
</gene>
<evidence type="ECO:0000313" key="4">
    <source>
        <dbReference type="EMBL" id="KAA8633124.1"/>
    </source>
</evidence>
<dbReference type="Pfam" id="PF00172">
    <property type="entry name" value="Zn_clus"/>
    <property type="match status" value="1"/>
</dbReference>
<evidence type="ECO:0000256" key="2">
    <source>
        <dbReference type="SAM" id="MobiDB-lite"/>
    </source>
</evidence>
<organism evidence="4 5">
    <name type="scientific">Sordaria macrospora</name>
    <dbReference type="NCBI Taxonomy" id="5147"/>
    <lineage>
        <taxon>Eukaryota</taxon>
        <taxon>Fungi</taxon>
        <taxon>Dikarya</taxon>
        <taxon>Ascomycota</taxon>
        <taxon>Pezizomycotina</taxon>
        <taxon>Sordariomycetes</taxon>
        <taxon>Sordariomycetidae</taxon>
        <taxon>Sordariales</taxon>
        <taxon>Sordariaceae</taxon>
        <taxon>Sordaria</taxon>
    </lineage>
</organism>
<dbReference type="CDD" id="cd00067">
    <property type="entry name" value="GAL4"/>
    <property type="match status" value="1"/>
</dbReference>
<evidence type="ECO:0000256" key="1">
    <source>
        <dbReference type="ARBA" id="ARBA00023242"/>
    </source>
</evidence>
<dbReference type="SMART" id="SM00066">
    <property type="entry name" value="GAL4"/>
    <property type="match status" value="1"/>
</dbReference>
<dbReference type="PROSITE" id="PS50048">
    <property type="entry name" value="ZN2_CY6_FUNGAL_2"/>
    <property type="match status" value="1"/>
</dbReference>
<keyword evidence="1" id="KW-0539">Nucleus</keyword>
<feature type="compositionally biased region" description="Polar residues" evidence="2">
    <location>
        <begin position="50"/>
        <end position="65"/>
    </location>
</feature>
<proteinExistence type="predicted"/>
<dbReference type="PROSITE" id="PS00463">
    <property type="entry name" value="ZN2_CY6_FUNGAL_1"/>
    <property type="match status" value="1"/>
</dbReference>
<sequence length="484" mass="52347">MQWPTSTLPYAEARTRERDMDGASITDASQQHDGPSITGASQLHDGPSITGVSQQHDGPSTTGASQPLDGHWTSIQVPRQVSGRSLRKSCDRCHQQKLRCVGNKTSRQACARCQHLGAECVYNVRSSKQANNNNGSRNQNSAPTEPVTPVLNHHHPGNFGAFHPDDLQLGSFFPSGWDAINTPCLTDPALATYTHSGYASTLSTTSTGPVFNTSESGIDDNNFIPAPEVCRSGGDLSAQLASVCQTLETLLKTVTSERTGHAEQYPIREVFSAFEGFVRAMVLTRGKARTPSRDAHPSFAKYLDSKQASMAAQCYMLCIRLVVSLSEKMLQNLLASPMPAQPTSFSLRTPNSTPFNASALDILDVNFSLGNQNMMEGGVGLEDLYVGPADSYEQAVDSTVSILRVGARLIGRMEQLLEIPPDMAGGTTSSGEQPSTEHQRRKLSLPARLVATTWEHETSIDNKCPVTCFKRYRAAILGLAQGHV</sequence>
<dbReference type="SUPFAM" id="SSF57701">
    <property type="entry name" value="Zn2/Cys6 DNA-binding domain"/>
    <property type="match status" value="1"/>
</dbReference>
<reference evidence="4 5" key="1">
    <citation type="submission" date="2017-07" db="EMBL/GenBank/DDBJ databases">
        <title>Genome sequence of the Sordaria macrospora wild type strain R19027.</title>
        <authorList>
            <person name="Nowrousian M."/>
            <person name="Teichert I."/>
            <person name="Kueck U."/>
        </authorList>
    </citation>
    <scope>NUCLEOTIDE SEQUENCE [LARGE SCALE GENOMIC DNA]</scope>
    <source>
        <strain evidence="4 5">R19027</strain>
        <tissue evidence="4">Mycelium</tissue>
    </source>
</reference>
<feature type="domain" description="Zn(2)-C6 fungal-type" evidence="3">
    <location>
        <begin position="89"/>
        <end position="122"/>
    </location>
</feature>
<evidence type="ECO:0000259" key="3">
    <source>
        <dbReference type="PROSITE" id="PS50048"/>
    </source>
</evidence>
<dbReference type="GO" id="GO:0000981">
    <property type="term" value="F:DNA-binding transcription factor activity, RNA polymerase II-specific"/>
    <property type="evidence" value="ECO:0007669"/>
    <property type="project" value="InterPro"/>
</dbReference>
<protein>
    <recommendedName>
        <fullName evidence="3">Zn(2)-C6 fungal-type domain-containing protein</fullName>
    </recommendedName>
</protein>